<evidence type="ECO:0000256" key="1">
    <source>
        <dbReference type="SAM" id="MobiDB-lite"/>
    </source>
</evidence>
<sequence>MASEAALTLDGSDVLTLSDETEYQDAQWSFADTTEEGGGESQILSRHSKKQRVGSIVQGDTAGKLDPLHSDTGTSSPPRETGTILLLDLLQGVRGGPNQKLHEQMDLCWWQLEFRLLHGQEPENGKGAGKHTEDTDGRGGGDIQVLKPNLPVPINPFMKIRMIAPSLIPAQQRRYGNTGKIFGFPLSRAVRRSSTNPAISKVDE</sequence>
<reference evidence="2 3" key="1">
    <citation type="submission" date="2016-06" db="EMBL/GenBank/DDBJ databases">
        <authorList>
            <person name="Kjaerup R.B."/>
            <person name="Dalgaard T.S."/>
            <person name="Juul-Madsen H.R."/>
        </authorList>
    </citation>
    <scope>NUCLEOTIDE SEQUENCE [LARGE SCALE GENOMIC DNA]</scope>
    <source>
        <strain evidence="2 3">Pb300</strain>
    </source>
</reference>
<organism evidence="2 3">
    <name type="scientific">Paracoccidioides brasiliensis</name>
    <dbReference type="NCBI Taxonomy" id="121759"/>
    <lineage>
        <taxon>Eukaryota</taxon>
        <taxon>Fungi</taxon>
        <taxon>Dikarya</taxon>
        <taxon>Ascomycota</taxon>
        <taxon>Pezizomycotina</taxon>
        <taxon>Eurotiomycetes</taxon>
        <taxon>Eurotiomycetidae</taxon>
        <taxon>Onygenales</taxon>
        <taxon>Ajellomycetaceae</taxon>
        <taxon>Paracoccidioides</taxon>
    </lineage>
</organism>
<feature type="region of interest" description="Disordered" evidence="1">
    <location>
        <begin position="120"/>
        <end position="146"/>
    </location>
</feature>
<evidence type="ECO:0000313" key="2">
    <source>
        <dbReference type="EMBL" id="ODH20501.1"/>
    </source>
</evidence>
<name>A0A1D2J909_PARBR</name>
<accession>A0A1D2J909</accession>
<evidence type="ECO:0000313" key="3">
    <source>
        <dbReference type="Proteomes" id="UP000242814"/>
    </source>
</evidence>
<dbReference type="EMBL" id="LZYO01000280">
    <property type="protein sequence ID" value="ODH20501.1"/>
    <property type="molecule type" value="Genomic_DNA"/>
</dbReference>
<feature type="compositionally biased region" description="Basic and acidic residues" evidence="1">
    <location>
        <begin position="120"/>
        <end position="139"/>
    </location>
</feature>
<proteinExistence type="predicted"/>
<dbReference type="Proteomes" id="UP000242814">
    <property type="component" value="Unassembled WGS sequence"/>
</dbReference>
<gene>
    <name evidence="2" type="ORF">ACO22_05864</name>
</gene>
<dbReference type="AlphaFoldDB" id="A0A1D2J909"/>
<dbReference type="VEuPathDB" id="FungiDB:PADG_02572"/>
<feature type="region of interest" description="Disordered" evidence="1">
    <location>
        <begin position="31"/>
        <end position="80"/>
    </location>
</feature>
<comment type="caution">
    <text evidence="2">The sequence shown here is derived from an EMBL/GenBank/DDBJ whole genome shotgun (WGS) entry which is preliminary data.</text>
</comment>
<protein>
    <submittedName>
        <fullName evidence="2">Uncharacterized protein</fullName>
    </submittedName>
</protein>